<evidence type="ECO:0000256" key="1">
    <source>
        <dbReference type="SAM" id="MobiDB-lite"/>
    </source>
</evidence>
<dbReference type="EMBL" id="LAZR01016993">
    <property type="protein sequence ID" value="KKM02217.1"/>
    <property type="molecule type" value="Genomic_DNA"/>
</dbReference>
<feature type="compositionally biased region" description="Basic and acidic residues" evidence="1">
    <location>
        <begin position="45"/>
        <end position="91"/>
    </location>
</feature>
<comment type="caution">
    <text evidence="2">The sequence shown here is derived from an EMBL/GenBank/DDBJ whole genome shotgun (WGS) entry which is preliminary data.</text>
</comment>
<feature type="region of interest" description="Disordered" evidence="1">
    <location>
        <begin position="1"/>
        <end position="25"/>
    </location>
</feature>
<evidence type="ECO:0000313" key="2">
    <source>
        <dbReference type="EMBL" id="KKM02217.1"/>
    </source>
</evidence>
<feature type="region of interest" description="Disordered" evidence="1">
    <location>
        <begin position="41"/>
        <end position="111"/>
    </location>
</feature>
<protein>
    <submittedName>
        <fullName evidence="2">Uncharacterized protein</fullName>
    </submittedName>
</protein>
<proteinExistence type="predicted"/>
<accession>A0A0F9HGC0</accession>
<reference evidence="2" key="1">
    <citation type="journal article" date="2015" name="Nature">
        <title>Complex archaea that bridge the gap between prokaryotes and eukaryotes.</title>
        <authorList>
            <person name="Spang A."/>
            <person name="Saw J.H."/>
            <person name="Jorgensen S.L."/>
            <person name="Zaremba-Niedzwiedzka K."/>
            <person name="Martijn J."/>
            <person name="Lind A.E."/>
            <person name="van Eijk R."/>
            <person name="Schleper C."/>
            <person name="Guy L."/>
            <person name="Ettema T.J."/>
        </authorList>
    </citation>
    <scope>NUCLEOTIDE SEQUENCE</scope>
</reference>
<sequence>MPDSKKLSRPRLKQGETPQSPAFQERMRKFLRQEALAEATAAQEAQRKAKAKADAKRDVLKEAEDKPGSTPPKKDDTATKKTDDTPAKDDSGSLVSAVRDQLQSTKAGQLKGRIERALDAVGEGIKEADDDNARKR</sequence>
<dbReference type="AlphaFoldDB" id="A0A0F9HGC0"/>
<gene>
    <name evidence="2" type="ORF">LCGC14_1786630</name>
</gene>
<name>A0A0F9HGC0_9ZZZZ</name>
<organism evidence="2">
    <name type="scientific">marine sediment metagenome</name>
    <dbReference type="NCBI Taxonomy" id="412755"/>
    <lineage>
        <taxon>unclassified sequences</taxon>
        <taxon>metagenomes</taxon>
        <taxon>ecological metagenomes</taxon>
    </lineage>
</organism>